<dbReference type="GO" id="GO:0003700">
    <property type="term" value="F:DNA-binding transcription factor activity"/>
    <property type="evidence" value="ECO:0007669"/>
    <property type="project" value="InterPro"/>
</dbReference>
<keyword evidence="3 7" id="KW-0238">DNA-binding</keyword>
<dbReference type="PANTHER" id="PTHR30537:SF3">
    <property type="entry name" value="TRANSCRIPTIONAL REGULATORY PROTEIN"/>
    <property type="match status" value="1"/>
</dbReference>
<evidence type="ECO:0000256" key="4">
    <source>
        <dbReference type="ARBA" id="ARBA00023163"/>
    </source>
</evidence>
<feature type="domain" description="HTH lysR-type" evidence="5">
    <location>
        <begin position="18"/>
        <end position="75"/>
    </location>
</feature>
<dbReference type="Proteomes" id="UP000437862">
    <property type="component" value="Chromosome"/>
</dbReference>
<dbReference type="SUPFAM" id="SSF46785">
    <property type="entry name" value="Winged helix' DNA-binding domain"/>
    <property type="match status" value="1"/>
</dbReference>
<evidence type="ECO:0000313" key="9">
    <source>
        <dbReference type="Proteomes" id="UP000437862"/>
    </source>
</evidence>
<comment type="similarity">
    <text evidence="1">Belongs to the LysR transcriptional regulatory family.</text>
</comment>
<dbReference type="AlphaFoldDB" id="A0A562P980"/>
<dbReference type="Gene3D" id="3.40.190.290">
    <property type="match status" value="1"/>
</dbReference>
<dbReference type="SUPFAM" id="SSF53850">
    <property type="entry name" value="Periplasmic binding protein-like II"/>
    <property type="match status" value="1"/>
</dbReference>
<dbReference type="InterPro" id="IPR000847">
    <property type="entry name" value="LysR_HTH_N"/>
</dbReference>
<dbReference type="EMBL" id="VLKW01000018">
    <property type="protein sequence ID" value="TWI41002.1"/>
    <property type="molecule type" value="Genomic_DNA"/>
</dbReference>
<evidence type="ECO:0000259" key="5">
    <source>
        <dbReference type="PROSITE" id="PS50931"/>
    </source>
</evidence>
<dbReference type="GO" id="GO:0006351">
    <property type="term" value="P:DNA-templated transcription"/>
    <property type="evidence" value="ECO:0007669"/>
    <property type="project" value="TreeGrafter"/>
</dbReference>
<name>A0A562P980_9BURK</name>
<keyword evidence="4" id="KW-0804">Transcription</keyword>
<dbReference type="Pfam" id="PF03466">
    <property type="entry name" value="LysR_substrate"/>
    <property type="match status" value="1"/>
</dbReference>
<reference evidence="7" key="2">
    <citation type="submission" date="2019-07" db="EMBL/GenBank/DDBJ databases">
        <authorList>
            <person name="Whitman W."/>
            <person name="Huntemann M."/>
            <person name="Clum A."/>
            <person name="Pillay M."/>
            <person name="Palaniappan K."/>
            <person name="Varghese N."/>
            <person name="Mikhailova N."/>
            <person name="Stamatis D."/>
            <person name="Reddy T."/>
            <person name="Daum C."/>
            <person name="Shapiro N."/>
            <person name="Ivanova N."/>
            <person name="Kyrpides N."/>
            <person name="Woyke T."/>
        </authorList>
    </citation>
    <scope>NUCLEOTIDE SEQUENCE</scope>
    <source>
        <strain evidence="7">CGMCC 1.10685</strain>
    </source>
</reference>
<organism evidence="7 8">
    <name type="scientific">Pseudoduganella flava</name>
    <dbReference type="NCBI Taxonomy" id="871742"/>
    <lineage>
        <taxon>Bacteria</taxon>
        <taxon>Pseudomonadati</taxon>
        <taxon>Pseudomonadota</taxon>
        <taxon>Betaproteobacteria</taxon>
        <taxon>Burkholderiales</taxon>
        <taxon>Oxalobacteraceae</taxon>
        <taxon>Telluria group</taxon>
        <taxon>Pseudoduganella</taxon>
    </lineage>
</organism>
<evidence type="ECO:0000256" key="1">
    <source>
        <dbReference type="ARBA" id="ARBA00009437"/>
    </source>
</evidence>
<evidence type="ECO:0000256" key="2">
    <source>
        <dbReference type="ARBA" id="ARBA00023015"/>
    </source>
</evidence>
<evidence type="ECO:0000313" key="7">
    <source>
        <dbReference type="EMBL" id="TWI41002.1"/>
    </source>
</evidence>
<dbReference type="Gene3D" id="1.10.10.10">
    <property type="entry name" value="Winged helix-like DNA-binding domain superfamily/Winged helix DNA-binding domain"/>
    <property type="match status" value="1"/>
</dbReference>
<reference evidence="7 8" key="1">
    <citation type="journal article" date="2015" name="Stand. Genomic Sci.">
        <title>Genomic Encyclopedia of Bacterial and Archaeal Type Strains, Phase III: the genomes of soil and plant-associated and newly described type strains.</title>
        <authorList>
            <person name="Whitman W.B."/>
            <person name="Woyke T."/>
            <person name="Klenk H.P."/>
            <person name="Zhou Y."/>
            <person name="Lilburn T.G."/>
            <person name="Beck B.J."/>
            <person name="De Vos P."/>
            <person name="Vandamme P."/>
            <person name="Eisen J.A."/>
            <person name="Garrity G."/>
            <person name="Hugenholtz P."/>
            <person name="Kyrpides N.C."/>
        </authorList>
    </citation>
    <scope>NUCLEOTIDE SEQUENCE [LARGE SCALE GENOMIC DNA]</scope>
    <source>
        <strain evidence="7 8">CGMCC 1.10685</strain>
    </source>
</reference>
<dbReference type="GO" id="GO:0043565">
    <property type="term" value="F:sequence-specific DNA binding"/>
    <property type="evidence" value="ECO:0007669"/>
    <property type="project" value="TreeGrafter"/>
</dbReference>
<dbReference type="PROSITE" id="PS50931">
    <property type="entry name" value="HTH_LYSR"/>
    <property type="match status" value="1"/>
</dbReference>
<keyword evidence="9" id="KW-1185">Reference proteome</keyword>
<keyword evidence="2" id="KW-0805">Transcription regulation</keyword>
<reference evidence="6 9" key="3">
    <citation type="submission" date="2019-12" db="EMBL/GenBank/DDBJ databases">
        <title>Draft Genome Sequences of Six Type Strains of the Genus Massilia.</title>
        <authorList>
            <person name="Miess H."/>
            <person name="Frediansyah A."/>
            <person name="Goeker M."/>
            <person name="Gross H."/>
        </authorList>
    </citation>
    <scope>NUCLEOTIDE SEQUENCE [LARGE SCALE GENOMIC DNA]</scope>
    <source>
        <strain evidence="6 9">DSM 26639</strain>
    </source>
</reference>
<proteinExistence type="inferred from homology"/>
<dbReference type="InterPro" id="IPR005119">
    <property type="entry name" value="LysR_subst-bd"/>
</dbReference>
<accession>A0A562P980</accession>
<dbReference type="PANTHER" id="PTHR30537">
    <property type="entry name" value="HTH-TYPE TRANSCRIPTIONAL REGULATOR"/>
    <property type="match status" value="1"/>
</dbReference>
<dbReference type="InterPro" id="IPR058163">
    <property type="entry name" value="LysR-type_TF_proteobact-type"/>
</dbReference>
<gene>
    <name evidence="6" type="ORF">GO485_29380</name>
    <name evidence="7" type="ORF">IP92_05722</name>
</gene>
<evidence type="ECO:0000313" key="6">
    <source>
        <dbReference type="EMBL" id="QGZ42744.1"/>
    </source>
</evidence>
<evidence type="ECO:0000256" key="3">
    <source>
        <dbReference type="ARBA" id="ARBA00023125"/>
    </source>
</evidence>
<dbReference type="OrthoDB" id="9072091at2"/>
<dbReference type="EMBL" id="CP046904">
    <property type="protein sequence ID" value="QGZ42744.1"/>
    <property type="molecule type" value="Genomic_DNA"/>
</dbReference>
<dbReference type="InterPro" id="IPR036390">
    <property type="entry name" value="WH_DNA-bd_sf"/>
</dbReference>
<dbReference type="Pfam" id="PF00126">
    <property type="entry name" value="HTH_1"/>
    <property type="match status" value="1"/>
</dbReference>
<protein>
    <submittedName>
        <fullName evidence="7">DNA-binding transcriptional LysR family regulator</fullName>
    </submittedName>
    <submittedName>
        <fullName evidence="6">LysR family transcriptional regulator</fullName>
    </submittedName>
</protein>
<dbReference type="InterPro" id="IPR036388">
    <property type="entry name" value="WH-like_DNA-bd_sf"/>
</dbReference>
<evidence type="ECO:0000313" key="8">
    <source>
        <dbReference type="Proteomes" id="UP000315112"/>
    </source>
</evidence>
<sequence>MRIPHKAENDKLPMANDFDWNDIPLILALARTGSMSATGRELGMDGSTISRRIAAAEKALNLRLFTRDTTRWHLTEPGQVFVEHGEAVFGNVQSMLLASAREADTVAGPVRLSAIDFLFDHWLVRHLPAFTAQHPEVEVQLFADNQNVSFTRREADFALRLAQPTDDAAVLMRRLGDIGWAVYGAGPYAQVPRERWGEQPWIAHEEAKCHLPEMRWLARLAPEPRIALRVNSLSTMVQACRAGVGLALLPCIIEGRDGLVRLSQGAEVFRELWLLSHRDAGAIGRFKVVAAWIAALYEESRHRLCD</sequence>
<dbReference type="Proteomes" id="UP000315112">
    <property type="component" value="Unassembled WGS sequence"/>
</dbReference>